<proteinExistence type="predicted"/>
<reference evidence="1" key="1">
    <citation type="submission" date="2021-06" db="EMBL/GenBank/DDBJ databases">
        <authorList>
            <person name="Kallberg Y."/>
            <person name="Tangrot J."/>
            <person name="Rosling A."/>
        </authorList>
    </citation>
    <scope>NUCLEOTIDE SEQUENCE</scope>
    <source>
        <strain evidence="1">IN212</strain>
    </source>
</reference>
<dbReference type="OrthoDB" id="2303067at2759"/>
<feature type="non-terminal residue" evidence="1">
    <location>
        <position position="45"/>
    </location>
</feature>
<dbReference type="Proteomes" id="UP000789396">
    <property type="component" value="Unassembled WGS sequence"/>
</dbReference>
<evidence type="ECO:0000313" key="1">
    <source>
        <dbReference type="EMBL" id="CAG8762572.1"/>
    </source>
</evidence>
<dbReference type="EMBL" id="CAJVPZ010041847">
    <property type="protein sequence ID" value="CAG8762572.1"/>
    <property type="molecule type" value="Genomic_DNA"/>
</dbReference>
<protein>
    <submittedName>
        <fullName evidence="1">15741_t:CDS:1</fullName>
    </submittedName>
</protein>
<dbReference type="AlphaFoldDB" id="A0A9N9J4X6"/>
<sequence length="45" mass="5001">MGETFIDLYVSCPAASCSNTQITYWVHSTDSGKMEISNRARLRCG</sequence>
<organism evidence="1 2">
    <name type="scientific">Racocetra fulgida</name>
    <dbReference type="NCBI Taxonomy" id="60492"/>
    <lineage>
        <taxon>Eukaryota</taxon>
        <taxon>Fungi</taxon>
        <taxon>Fungi incertae sedis</taxon>
        <taxon>Mucoromycota</taxon>
        <taxon>Glomeromycotina</taxon>
        <taxon>Glomeromycetes</taxon>
        <taxon>Diversisporales</taxon>
        <taxon>Gigasporaceae</taxon>
        <taxon>Racocetra</taxon>
    </lineage>
</organism>
<keyword evidence="2" id="KW-1185">Reference proteome</keyword>
<name>A0A9N9J4X6_9GLOM</name>
<comment type="caution">
    <text evidence="1">The sequence shown here is derived from an EMBL/GenBank/DDBJ whole genome shotgun (WGS) entry which is preliminary data.</text>
</comment>
<accession>A0A9N9J4X6</accession>
<gene>
    <name evidence="1" type="ORF">RFULGI_LOCUS14424</name>
</gene>
<evidence type="ECO:0000313" key="2">
    <source>
        <dbReference type="Proteomes" id="UP000789396"/>
    </source>
</evidence>